<accession>A0ABS0B1N9</accession>
<evidence type="ECO:0000313" key="2">
    <source>
        <dbReference type="Proteomes" id="UP001194714"/>
    </source>
</evidence>
<comment type="caution">
    <text evidence="1">The sequence shown here is derived from an EMBL/GenBank/DDBJ whole genome shotgun (WGS) entry which is preliminary data.</text>
</comment>
<dbReference type="RefSeq" id="WP_194848079.1">
    <property type="nucleotide sequence ID" value="NZ_JAAEJV010000039.1"/>
</dbReference>
<name>A0ABS0B1N9_9BACT</name>
<proteinExistence type="predicted"/>
<evidence type="ECO:0000313" key="1">
    <source>
        <dbReference type="EMBL" id="MBF5059767.1"/>
    </source>
</evidence>
<reference evidence="1 2" key="1">
    <citation type="submission" date="2020-01" db="EMBL/GenBank/DDBJ databases">
        <title>Draft genome sequence of Cand. Neptunochlamydia vexilliferae K9.</title>
        <authorList>
            <person name="Schulz F."/>
            <person name="Koestlbacher S."/>
            <person name="Wascher F."/>
            <person name="Pizzetti I."/>
            <person name="Horn M."/>
        </authorList>
    </citation>
    <scope>NUCLEOTIDE SEQUENCE [LARGE SCALE GENOMIC DNA]</scope>
    <source>
        <strain evidence="1 2">K9</strain>
    </source>
</reference>
<dbReference type="EMBL" id="JAAEJV010000039">
    <property type="protein sequence ID" value="MBF5059767.1"/>
    <property type="molecule type" value="Genomic_DNA"/>
</dbReference>
<dbReference type="Proteomes" id="UP001194714">
    <property type="component" value="Unassembled WGS sequence"/>
</dbReference>
<sequence>MIIVYPNLDESRPQTTEDGVVEEARNQEFQEVRSGVFRRTTSISNELNFSLSNLVARIMEFISNVVKAIGNLIFSNSHASSSNYSKEPIQICFTD</sequence>
<gene>
    <name evidence="1" type="ORF">NEPTK9_001284</name>
</gene>
<organism evidence="1 2">
    <name type="scientific">Candidatus Neptunichlamydia vexilliferae</name>
    <dbReference type="NCBI Taxonomy" id="1651774"/>
    <lineage>
        <taxon>Bacteria</taxon>
        <taxon>Pseudomonadati</taxon>
        <taxon>Chlamydiota</taxon>
        <taxon>Chlamydiia</taxon>
        <taxon>Parachlamydiales</taxon>
        <taxon>Simkaniaceae</taxon>
        <taxon>Candidatus Neptunichlamydia</taxon>
    </lineage>
</organism>
<keyword evidence="2" id="KW-1185">Reference proteome</keyword>
<protein>
    <submittedName>
        <fullName evidence="1">Uncharacterized protein</fullName>
    </submittedName>
</protein>